<feature type="transmembrane region" description="Helical" evidence="2">
    <location>
        <begin position="30"/>
        <end position="52"/>
    </location>
</feature>
<keyword evidence="2" id="KW-0812">Transmembrane</keyword>
<organism evidence="4 5">
    <name type="scientific">Allobranchiibius huperziae</name>
    <dbReference type="NCBI Taxonomy" id="1874116"/>
    <lineage>
        <taxon>Bacteria</taxon>
        <taxon>Bacillati</taxon>
        <taxon>Actinomycetota</taxon>
        <taxon>Actinomycetes</taxon>
        <taxon>Micrococcales</taxon>
        <taxon>Dermacoccaceae</taxon>
        <taxon>Allobranchiibius</taxon>
    </lineage>
</organism>
<dbReference type="Pfam" id="PF03703">
    <property type="entry name" value="bPH_2"/>
    <property type="match status" value="1"/>
</dbReference>
<protein>
    <recommendedName>
        <fullName evidence="3">YdbS-like PH domain-containing protein</fullName>
    </recommendedName>
</protein>
<proteinExistence type="predicted"/>
<dbReference type="InterPro" id="IPR005182">
    <property type="entry name" value="YdbS-like_PH"/>
</dbReference>
<evidence type="ECO:0000313" key="5">
    <source>
        <dbReference type="Proteomes" id="UP000571817"/>
    </source>
</evidence>
<evidence type="ECO:0000259" key="3">
    <source>
        <dbReference type="Pfam" id="PF03703"/>
    </source>
</evidence>
<evidence type="ECO:0000256" key="1">
    <source>
        <dbReference type="SAM" id="MobiDB-lite"/>
    </source>
</evidence>
<sequence length="264" mass="29565">MDGVASGAERAMGRYLLDGERMVVAVHQHWSRVAGVVAGTVVGLLLVVAIALVTPASAGLVSDLAWWLWLALLVYCLVQLLLWRHDWFVATDRRLLLTYGLVSRKVAMMPLAKVTDMSFNQSVSARFLGYGTFVMESAGQDQALRQIDYIPDADLHYRSICAEIFGEEESVDEDSNEPQHHHRSLDPVDATDPYGIPVPVRRPVRSGFEDRPPPDYGANRRRVVRAATVLSDDPEASWSVSREDAPPPQRVRPRHDRRTDDDRP</sequence>
<dbReference type="PANTHER" id="PTHR37938:SF1">
    <property type="entry name" value="BLL0215 PROTEIN"/>
    <property type="match status" value="1"/>
</dbReference>
<feature type="domain" description="YdbS-like PH" evidence="3">
    <location>
        <begin position="83"/>
        <end position="145"/>
    </location>
</feature>
<keyword evidence="5" id="KW-1185">Reference proteome</keyword>
<dbReference type="AlphaFoldDB" id="A0A853DF81"/>
<feature type="transmembrane region" description="Helical" evidence="2">
    <location>
        <begin position="64"/>
        <end position="83"/>
    </location>
</feature>
<dbReference type="Proteomes" id="UP000571817">
    <property type="component" value="Unassembled WGS sequence"/>
</dbReference>
<keyword evidence="2" id="KW-1133">Transmembrane helix</keyword>
<dbReference type="RefSeq" id="WP_179478519.1">
    <property type="nucleotide sequence ID" value="NZ_JACCFW010000001.1"/>
</dbReference>
<evidence type="ECO:0000313" key="4">
    <source>
        <dbReference type="EMBL" id="NYJ73330.1"/>
    </source>
</evidence>
<dbReference type="EMBL" id="JACCFW010000001">
    <property type="protein sequence ID" value="NYJ73330.1"/>
    <property type="molecule type" value="Genomic_DNA"/>
</dbReference>
<accession>A0A853DF81</accession>
<comment type="caution">
    <text evidence="4">The sequence shown here is derived from an EMBL/GenBank/DDBJ whole genome shotgun (WGS) entry which is preliminary data.</text>
</comment>
<name>A0A853DF81_9MICO</name>
<gene>
    <name evidence="4" type="ORF">HNR15_000293</name>
</gene>
<evidence type="ECO:0000256" key="2">
    <source>
        <dbReference type="SAM" id="Phobius"/>
    </source>
</evidence>
<reference evidence="4 5" key="1">
    <citation type="submission" date="2020-07" db="EMBL/GenBank/DDBJ databases">
        <title>Sequencing the genomes of 1000 actinobacteria strains.</title>
        <authorList>
            <person name="Klenk H.-P."/>
        </authorList>
    </citation>
    <scope>NUCLEOTIDE SEQUENCE [LARGE SCALE GENOMIC DNA]</scope>
    <source>
        <strain evidence="4 5">DSM 29531</strain>
    </source>
</reference>
<dbReference type="PANTHER" id="PTHR37938">
    <property type="entry name" value="BLL0215 PROTEIN"/>
    <property type="match status" value="1"/>
</dbReference>
<feature type="region of interest" description="Disordered" evidence="1">
    <location>
        <begin position="168"/>
        <end position="264"/>
    </location>
</feature>
<keyword evidence="2" id="KW-0472">Membrane</keyword>